<dbReference type="EMBL" id="CZQA01000008">
    <property type="protein sequence ID" value="CUS35995.1"/>
    <property type="molecule type" value="Genomic_DNA"/>
</dbReference>
<keyword evidence="2" id="KW-1185">Reference proteome</keyword>
<dbReference type="RefSeq" id="WP_141654317.1">
    <property type="nucleotide sequence ID" value="NZ_CZQA01000008.1"/>
</dbReference>
<reference evidence="1 2" key="1">
    <citation type="submission" date="2015-10" db="EMBL/GenBank/DDBJ databases">
        <authorList>
            <person name="Gilbert D.G."/>
        </authorList>
    </citation>
    <scope>NUCLEOTIDE SEQUENCE [LARGE SCALE GENOMIC DNA]</scope>
    <source>
        <strain evidence="1">COMA1</strain>
    </source>
</reference>
<proteinExistence type="predicted"/>
<gene>
    <name evidence="1" type="ORF">COMA1_20584</name>
</gene>
<dbReference type="OrthoDB" id="9805695at2"/>
<evidence type="ECO:0000313" key="2">
    <source>
        <dbReference type="Proteomes" id="UP000199032"/>
    </source>
</evidence>
<evidence type="ECO:0000313" key="1">
    <source>
        <dbReference type="EMBL" id="CUS35995.1"/>
    </source>
</evidence>
<accession>A0A0S4LJA2</accession>
<name>A0A0S4LJA2_9BACT</name>
<dbReference type="AlphaFoldDB" id="A0A0S4LJA2"/>
<protein>
    <submittedName>
        <fullName evidence="1">Uncharacterized protein</fullName>
    </submittedName>
</protein>
<sequence length="81" mass="9284">MSCTRCQGLMVREHFLDFDGTIGHMWASGYRCMNCGNVHDPLIEEHRRTRPHPVLTGSTDELDYAEEEFDTNTHSVMKQAA</sequence>
<organism evidence="1 2">
    <name type="scientific">Candidatus Nitrospira nitrosa</name>
    <dbReference type="NCBI Taxonomy" id="1742972"/>
    <lineage>
        <taxon>Bacteria</taxon>
        <taxon>Pseudomonadati</taxon>
        <taxon>Nitrospirota</taxon>
        <taxon>Nitrospiria</taxon>
        <taxon>Nitrospirales</taxon>
        <taxon>Nitrospiraceae</taxon>
        <taxon>Nitrospira</taxon>
    </lineage>
</organism>
<dbReference type="Proteomes" id="UP000199032">
    <property type="component" value="Unassembled WGS sequence"/>
</dbReference>